<keyword evidence="11" id="KW-0106">Calcium</keyword>
<dbReference type="PANTHER" id="PTHR11972:SF133">
    <property type="entry name" value="OS05G0465800 PROTEIN"/>
    <property type="match status" value="1"/>
</dbReference>
<comment type="similarity">
    <text evidence="2">Belongs to the RBOH (TC 5.B.1.3) family.</text>
</comment>
<dbReference type="InterPro" id="IPR013121">
    <property type="entry name" value="Fe_red_NAD-bd_6"/>
</dbReference>
<dbReference type="CDD" id="cd00051">
    <property type="entry name" value="EFh"/>
    <property type="match status" value="2"/>
</dbReference>
<reference evidence="21" key="1">
    <citation type="submission" date="2023-07" db="EMBL/GenBank/DDBJ databases">
        <title>A chromosome-level genome assembly of Lolium multiflorum.</title>
        <authorList>
            <person name="Chen Y."/>
            <person name="Copetti D."/>
            <person name="Kolliker R."/>
            <person name="Studer B."/>
        </authorList>
    </citation>
    <scope>NUCLEOTIDE SEQUENCE</scope>
    <source>
        <strain evidence="21">02402/16</strain>
        <tissue evidence="21">Leaf</tissue>
    </source>
</reference>
<dbReference type="SUPFAM" id="SSF63380">
    <property type="entry name" value="Riboflavin synthase domain-like"/>
    <property type="match status" value="1"/>
</dbReference>
<keyword evidence="12" id="KW-0521">NADP</keyword>
<dbReference type="Gene3D" id="2.40.30.10">
    <property type="entry name" value="Translation factors"/>
    <property type="match status" value="1"/>
</dbReference>
<keyword evidence="5" id="KW-0575">Peroxidase</keyword>
<comment type="caution">
    <text evidence="21">The sequence shown here is derived from an EMBL/GenBank/DDBJ whole genome shotgun (WGS) entry which is preliminary data.</text>
</comment>
<dbReference type="SUPFAM" id="SSF47473">
    <property type="entry name" value="EF-hand"/>
    <property type="match status" value="1"/>
</dbReference>
<dbReference type="AlphaFoldDB" id="A0AAD8X8H3"/>
<keyword evidence="7 18" id="KW-0812">Transmembrane</keyword>
<dbReference type="InterPro" id="IPR050369">
    <property type="entry name" value="RBOH/FRE"/>
</dbReference>
<feature type="domain" description="FAD-binding FR-type" evidence="20">
    <location>
        <begin position="518"/>
        <end position="646"/>
    </location>
</feature>
<evidence type="ECO:0000256" key="6">
    <source>
        <dbReference type="ARBA" id="ARBA00022630"/>
    </source>
</evidence>
<keyword evidence="22" id="KW-1185">Reference proteome</keyword>
<dbReference type="PROSITE" id="PS51384">
    <property type="entry name" value="FAD_FR"/>
    <property type="match status" value="1"/>
</dbReference>
<evidence type="ECO:0000259" key="19">
    <source>
        <dbReference type="PROSITE" id="PS50222"/>
    </source>
</evidence>
<comment type="subunit">
    <text evidence="3">Monomer and homodimer.</text>
</comment>
<name>A0AAD8X8H3_LOLMU</name>
<evidence type="ECO:0000313" key="21">
    <source>
        <dbReference type="EMBL" id="KAK1697579.1"/>
    </source>
</evidence>
<evidence type="ECO:0000256" key="5">
    <source>
        <dbReference type="ARBA" id="ARBA00022559"/>
    </source>
</evidence>
<evidence type="ECO:0000256" key="18">
    <source>
        <dbReference type="SAM" id="Phobius"/>
    </source>
</evidence>
<dbReference type="GO" id="GO:0005886">
    <property type="term" value="C:plasma membrane"/>
    <property type="evidence" value="ECO:0007669"/>
    <property type="project" value="TreeGrafter"/>
</dbReference>
<protein>
    <submittedName>
        <fullName evidence="21">Uncharacterized protein</fullName>
    </submittedName>
</protein>
<dbReference type="CDD" id="cd06186">
    <property type="entry name" value="NOX_Duox_like_FAD_NADP"/>
    <property type="match status" value="1"/>
</dbReference>
<dbReference type="GO" id="GO:0016174">
    <property type="term" value="F:NAD(P)H oxidase H2O2-forming activity"/>
    <property type="evidence" value="ECO:0007669"/>
    <property type="project" value="TreeGrafter"/>
</dbReference>
<dbReference type="InterPro" id="IPR013112">
    <property type="entry name" value="FAD-bd_8"/>
</dbReference>
<accession>A0AAD8X8H3</accession>
<dbReference type="PROSITE" id="PS00018">
    <property type="entry name" value="EF_HAND_1"/>
    <property type="match status" value="1"/>
</dbReference>
<dbReference type="InterPro" id="IPR002048">
    <property type="entry name" value="EF_hand_dom"/>
</dbReference>
<keyword evidence="9" id="KW-0677">Repeat</keyword>
<evidence type="ECO:0000256" key="9">
    <source>
        <dbReference type="ARBA" id="ARBA00022737"/>
    </source>
</evidence>
<organism evidence="21 22">
    <name type="scientific">Lolium multiflorum</name>
    <name type="common">Italian ryegrass</name>
    <name type="synonym">Lolium perenne subsp. multiflorum</name>
    <dbReference type="NCBI Taxonomy" id="4521"/>
    <lineage>
        <taxon>Eukaryota</taxon>
        <taxon>Viridiplantae</taxon>
        <taxon>Streptophyta</taxon>
        <taxon>Embryophyta</taxon>
        <taxon>Tracheophyta</taxon>
        <taxon>Spermatophyta</taxon>
        <taxon>Magnoliopsida</taxon>
        <taxon>Liliopsida</taxon>
        <taxon>Poales</taxon>
        <taxon>Poaceae</taxon>
        <taxon>BOP clade</taxon>
        <taxon>Pooideae</taxon>
        <taxon>Poodae</taxon>
        <taxon>Poeae</taxon>
        <taxon>Poeae Chloroplast Group 2 (Poeae type)</taxon>
        <taxon>Loliodinae</taxon>
        <taxon>Loliinae</taxon>
        <taxon>Lolium</taxon>
    </lineage>
</organism>
<dbReference type="InterPro" id="IPR017927">
    <property type="entry name" value="FAD-bd_FR_type"/>
</dbReference>
<evidence type="ECO:0000256" key="4">
    <source>
        <dbReference type="ARBA" id="ARBA00022553"/>
    </source>
</evidence>
<keyword evidence="10" id="KW-0274">FAD</keyword>
<proteinExistence type="inferred from homology"/>
<evidence type="ECO:0000256" key="1">
    <source>
        <dbReference type="ARBA" id="ARBA00004141"/>
    </source>
</evidence>
<sequence length="835" mass="94525">MESSSAGYVDVPLGNEPEHQQHQPTPATTGPVMRKQPSRLASGMKRLASRVTSIRVPDSVMGLKRSHSSAQPALRGLRFLDKASAGKDGWKSVEKRFDDMSGEDGRLHQENFAKCIGMADSKEFAGEVFVAMARRRKIDPDQGLSKEQLKEFWEEMSDNNFDARLRIFFDMCDKNGDGKLTEDEVKEIIVLSASANKLSKLKKHAATYASLIMEELDPDGRGYIEIWQLEKLLRGMVMAEGTQDQMDQASTSLAKTMVPSSYRSPMQRRMTKTVDFIHENWKRIWVIALWGIVNIALFIFKFVQYRRREVFDVMGYCVCIAKGAAETTKLNMALILLPVCRNTLTALRSTALSNVIPFDDNINFHKVIALAIAIGAGTHTLAHLTCDFPRLVSCPSDKFQEKLGPFFNYVQPTWGSLFASTPGWTGILLILIMSFSFTLATHSFRRSVVKLPSPLHHLAGFNAFWYAHHLLVFAYILLVMHSYFIFLTREWYKRTGWMYLAVPVLFYASERATRRIREKNYGVSVIKAAIYPGNVLSLYMKKPASFKYKSGMYLFVKCPDVSPFEWHPFSITSAPGDDYLSVHIRTLGDWTTELRNVFGKACEAEVSSKKATLSRLETTVIAEGRGEDTRFPKIFIDGPFGAPAQNYKKYDILFLIGLGIGATPFISILKDLLHNLKSSQEMQSMQDEESGGTFKSNGPSRAYFYWVTREQGSFEWFKGVMNEVAESDRDNAIEMHNYLTSVYEEGDARSALIAMVQSLQHAKDGVDIVSGSKIRTHFARPNWRKVYSDLANTHKNARIGVFYCGSPTLTKTLKDLAIEFSHTTTTRFHFHKENF</sequence>
<dbReference type="Gene3D" id="3.40.50.80">
    <property type="entry name" value="Nucleotide-binding domain of ferredoxin-NADP reductase (FNR) module"/>
    <property type="match status" value="1"/>
</dbReference>
<evidence type="ECO:0000256" key="16">
    <source>
        <dbReference type="ARBA" id="ARBA00055023"/>
    </source>
</evidence>
<keyword evidence="13 18" id="KW-1133">Transmembrane helix</keyword>
<dbReference type="Pfam" id="PF08414">
    <property type="entry name" value="NADPH_Ox"/>
    <property type="match status" value="1"/>
</dbReference>
<dbReference type="FunFam" id="1.10.238.10:FF:000049">
    <property type="entry name" value="Respiratory burst oxidase homolog A"/>
    <property type="match status" value="1"/>
</dbReference>
<evidence type="ECO:0000256" key="7">
    <source>
        <dbReference type="ARBA" id="ARBA00022692"/>
    </source>
</evidence>
<dbReference type="EMBL" id="JAUUTY010000001">
    <property type="protein sequence ID" value="KAK1697579.1"/>
    <property type="molecule type" value="Genomic_DNA"/>
</dbReference>
<dbReference type="InterPro" id="IPR018247">
    <property type="entry name" value="EF_Hand_1_Ca_BS"/>
</dbReference>
<feature type="transmembrane region" description="Helical" evidence="18">
    <location>
        <begin position="652"/>
        <end position="669"/>
    </location>
</feature>
<evidence type="ECO:0000256" key="12">
    <source>
        <dbReference type="ARBA" id="ARBA00022857"/>
    </source>
</evidence>
<evidence type="ECO:0000256" key="8">
    <source>
        <dbReference type="ARBA" id="ARBA00022723"/>
    </source>
</evidence>
<feature type="domain" description="EF-hand" evidence="19">
    <location>
        <begin position="160"/>
        <end position="195"/>
    </location>
</feature>
<evidence type="ECO:0000256" key="13">
    <source>
        <dbReference type="ARBA" id="ARBA00022989"/>
    </source>
</evidence>
<dbReference type="Pfam" id="PF01794">
    <property type="entry name" value="Ferric_reduct"/>
    <property type="match status" value="1"/>
</dbReference>
<comment type="function">
    <text evidence="16">Calcium-dependent NADPH oxidase that generates superoxide.</text>
</comment>
<dbReference type="InterPro" id="IPR011992">
    <property type="entry name" value="EF-hand-dom_pair"/>
</dbReference>
<evidence type="ECO:0000256" key="2">
    <source>
        <dbReference type="ARBA" id="ARBA00007975"/>
    </source>
</evidence>
<dbReference type="SUPFAM" id="SSF52343">
    <property type="entry name" value="Ferredoxin reductase-like, C-terminal NADP-linked domain"/>
    <property type="match status" value="1"/>
</dbReference>
<dbReference type="Pfam" id="PF08022">
    <property type="entry name" value="FAD_binding_8"/>
    <property type="match status" value="1"/>
</dbReference>
<dbReference type="InterPro" id="IPR039261">
    <property type="entry name" value="FNR_nucleotide-bd"/>
</dbReference>
<dbReference type="PRINTS" id="PR00466">
    <property type="entry name" value="GP91PHOX"/>
</dbReference>
<evidence type="ECO:0000313" key="22">
    <source>
        <dbReference type="Proteomes" id="UP001231189"/>
    </source>
</evidence>
<evidence type="ECO:0000256" key="10">
    <source>
        <dbReference type="ARBA" id="ARBA00022827"/>
    </source>
</evidence>
<evidence type="ECO:0000256" key="15">
    <source>
        <dbReference type="ARBA" id="ARBA00023136"/>
    </source>
</evidence>
<feature type="transmembrane region" description="Helical" evidence="18">
    <location>
        <begin position="464"/>
        <end position="486"/>
    </location>
</feature>
<keyword evidence="6" id="KW-0285">Flavoprotein</keyword>
<evidence type="ECO:0000256" key="11">
    <source>
        <dbReference type="ARBA" id="ARBA00022837"/>
    </source>
</evidence>
<comment type="subcellular location">
    <subcellularLocation>
        <location evidence="1">Membrane</location>
        <topology evidence="1">Multi-pass membrane protein</topology>
    </subcellularLocation>
</comment>
<dbReference type="SFLD" id="SFLDG01169">
    <property type="entry name" value="NADPH_oxidase_subgroup_(NOX)"/>
    <property type="match status" value="1"/>
</dbReference>
<dbReference type="InterPro" id="IPR013130">
    <property type="entry name" value="Fe3_Rdtase_TM_dom"/>
</dbReference>
<keyword evidence="14" id="KW-0560">Oxidoreductase</keyword>
<dbReference type="FunFam" id="3.40.50.80:FF:000026">
    <property type="entry name" value="Putative respiratory burst oxidase"/>
    <property type="match status" value="1"/>
</dbReference>
<evidence type="ECO:0000256" key="17">
    <source>
        <dbReference type="SAM" id="MobiDB-lite"/>
    </source>
</evidence>
<dbReference type="FunFam" id="2.40.30.10:FF:000019">
    <property type="entry name" value="Respiratory burst oxidase homolog A"/>
    <property type="match status" value="1"/>
</dbReference>
<dbReference type="InterPro" id="IPR017938">
    <property type="entry name" value="Riboflavin_synthase-like_b-brl"/>
</dbReference>
<feature type="transmembrane region" description="Helical" evidence="18">
    <location>
        <begin position="284"/>
        <end position="303"/>
    </location>
</feature>
<gene>
    <name evidence="21" type="ORF">QYE76_014276</name>
</gene>
<evidence type="ECO:0000259" key="20">
    <source>
        <dbReference type="PROSITE" id="PS51384"/>
    </source>
</evidence>
<dbReference type="Gene3D" id="1.10.238.10">
    <property type="entry name" value="EF-hand"/>
    <property type="match status" value="1"/>
</dbReference>
<dbReference type="GO" id="GO:0004601">
    <property type="term" value="F:peroxidase activity"/>
    <property type="evidence" value="ECO:0007669"/>
    <property type="project" value="UniProtKB-KW"/>
</dbReference>
<dbReference type="InterPro" id="IPR013623">
    <property type="entry name" value="NADPH_Ox"/>
</dbReference>
<evidence type="ECO:0000256" key="14">
    <source>
        <dbReference type="ARBA" id="ARBA00023002"/>
    </source>
</evidence>
<dbReference type="Pfam" id="PF08030">
    <property type="entry name" value="NAD_binding_6"/>
    <property type="match status" value="1"/>
</dbReference>
<feature type="transmembrane region" description="Helical" evidence="18">
    <location>
        <begin position="424"/>
        <end position="444"/>
    </location>
</feature>
<dbReference type="PANTHER" id="PTHR11972">
    <property type="entry name" value="NADPH OXIDASE"/>
    <property type="match status" value="1"/>
</dbReference>
<dbReference type="GO" id="GO:0005509">
    <property type="term" value="F:calcium ion binding"/>
    <property type="evidence" value="ECO:0007669"/>
    <property type="project" value="InterPro"/>
</dbReference>
<dbReference type="InterPro" id="IPR000778">
    <property type="entry name" value="Cyt_b245_heavy_chain"/>
</dbReference>
<keyword evidence="15 18" id="KW-0472">Membrane</keyword>
<feature type="region of interest" description="Disordered" evidence="17">
    <location>
        <begin position="1"/>
        <end position="40"/>
    </location>
</feature>
<keyword evidence="4" id="KW-0597">Phosphoprotein</keyword>
<dbReference type="Proteomes" id="UP001231189">
    <property type="component" value="Unassembled WGS sequence"/>
</dbReference>
<evidence type="ECO:0000256" key="3">
    <source>
        <dbReference type="ARBA" id="ARBA00011407"/>
    </source>
</evidence>
<keyword evidence="8" id="KW-0479">Metal-binding</keyword>
<dbReference type="PROSITE" id="PS50222">
    <property type="entry name" value="EF_HAND_2"/>
    <property type="match status" value="1"/>
</dbReference>